<keyword evidence="2" id="KW-1133">Transmembrane helix</keyword>
<comment type="caution">
    <text evidence="3">The sequence shown here is derived from an EMBL/GenBank/DDBJ whole genome shotgun (WGS) entry which is preliminary data.</text>
</comment>
<dbReference type="Proteomes" id="UP001335910">
    <property type="component" value="Unassembled WGS sequence"/>
</dbReference>
<protein>
    <submittedName>
        <fullName evidence="3">Uncharacterized protein</fullName>
    </submittedName>
</protein>
<gene>
    <name evidence="3" type="ORF">V4839_22140</name>
</gene>
<proteinExistence type="predicted"/>
<sequence>MLDYNLRGRGLGSWIMIQLISWAKTLPSDTPVKRIRTSPVDEDDKENMLRRDRFWNGIGFRFEPGGRLSLPLTIGELQYPKGLHNPLIAVPLHKGVDELHRLCESQKREIECLKSNQSYQAGQIRYLTERQWDVLMTKFISFIIFAPIFIPCWFYSKLKRSRQTTLENDLPESLKAQHPEEQNLPTKENKQ</sequence>
<name>A0ABU7UI67_LELAM</name>
<feature type="transmembrane region" description="Helical" evidence="2">
    <location>
        <begin position="135"/>
        <end position="155"/>
    </location>
</feature>
<dbReference type="RefSeq" id="WP_320726122.1">
    <property type="nucleotide sequence ID" value="NZ_JAZKLI010000002.1"/>
</dbReference>
<evidence type="ECO:0000313" key="4">
    <source>
        <dbReference type="Proteomes" id="UP001335910"/>
    </source>
</evidence>
<dbReference type="EMBL" id="JAZKLI010000002">
    <property type="protein sequence ID" value="MEE9686133.1"/>
    <property type="molecule type" value="Genomic_DNA"/>
</dbReference>
<organism evidence="3 4">
    <name type="scientific">Lelliottia amnigena</name>
    <name type="common">Enterobacter amnigenus</name>
    <dbReference type="NCBI Taxonomy" id="61646"/>
    <lineage>
        <taxon>Bacteria</taxon>
        <taxon>Pseudomonadati</taxon>
        <taxon>Pseudomonadota</taxon>
        <taxon>Gammaproteobacteria</taxon>
        <taxon>Enterobacterales</taxon>
        <taxon>Enterobacteriaceae</taxon>
        <taxon>Lelliottia</taxon>
    </lineage>
</organism>
<reference evidence="3 4" key="1">
    <citation type="submission" date="2023-10" db="EMBL/GenBank/DDBJ databases">
        <title>Wastewater isolates of ESBL- and carbapenemase-producing Gram-negative bacteria from New Zealand.</title>
        <authorList>
            <person name="Straub C."/>
            <person name="Weaver L."/>
            <person name="Cornelius A."/>
            <person name="Mcgill E."/>
            <person name="Dyet K."/>
            <person name="White L."/>
            <person name="Pattis I."/>
        </authorList>
    </citation>
    <scope>NUCLEOTIDE SEQUENCE [LARGE SCALE GENOMIC DNA]</scope>
    <source>
        <strain evidence="3 4">ESBL35</strain>
    </source>
</reference>
<keyword evidence="4" id="KW-1185">Reference proteome</keyword>
<evidence type="ECO:0000256" key="1">
    <source>
        <dbReference type="SAM" id="MobiDB-lite"/>
    </source>
</evidence>
<evidence type="ECO:0000313" key="3">
    <source>
        <dbReference type="EMBL" id="MEE9686133.1"/>
    </source>
</evidence>
<accession>A0ABU7UI67</accession>
<feature type="region of interest" description="Disordered" evidence="1">
    <location>
        <begin position="169"/>
        <end position="191"/>
    </location>
</feature>
<keyword evidence="2" id="KW-0472">Membrane</keyword>
<feature type="compositionally biased region" description="Basic and acidic residues" evidence="1">
    <location>
        <begin position="175"/>
        <end position="191"/>
    </location>
</feature>
<evidence type="ECO:0000256" key="2">
    <source>
        <dbReference type="SAM" id="Phobius"/>
    </source>
</evidence>
<keyword evidence="2" id="KW-0812">Transmembrane</keyword>